<dbReference type="PANTHER" id="PTHR31983:SF0">
    <property type="entry name" value="GLUCAN ENDO-1,3-BETA-D-GLUCOSIDASE 2"/>
    <property type="match status" value="1"/>
</dbReference>
<keyword evidence="10" id="KW-0812">Transmembrane</keyword>
<dbReference type="EC" id="3.2.1.39" evidence="3"/>
<dbReference type="EMBL" id="BNCO01000004">
    <property type="protein sequence ID" value="GIL47366.1"/>
    <property type="molecule type" value="Genomic_DNA"/>
</dbReference>
<keyword evidence="4" id="KW-0378">Hydrolase</keyword>
<feature type="domain" description="Glycosyl hydrolase family 81 N-terminal" evidence="11">
    <location>
        <begin position="1039"/>
        <end position="1334"/>
    </location>
</feature>
<organism evidence="13 14">
    <name type="scientific">Volvox africanus</name>
    <dbReference type="NCBI Taxonomy" id="51714"/>
    <lineage>
        <taxon>Eukaryota</taxon>
        <taxon>Viridiplantae</taxon>
        <taxon>Chlorophyta</taxon>
        <taxon>core chlorophytes</taxon>
        <taxon>Chlorophyceae</taxon>
        <taxon>CS clade</taxon>
        <taxon>Chlamydomonadales</taxon>
        <taxon>Volvocaceae</taxon>
        <taxon>Volvox</taxon>
    </lineage>
</organism>
<dbReference type="Proteomes" id="UP000747399">
    <property type="component" value="Unassembled WGS sequence"/>
</dbReference>
<accession>A0A8J4EVK9</accession>
<dbReference type="PROSITE" id="PS51257">
    <property type="entry name" value="PROKAR_LIPOPROTEIN"/>
    <property type="match status" value="1"/>
</dbReference>
<dbReference type="PRINTS" id="PR01217">
    <property type="entry name" value="PRICHEXTENSN"/>
</dbReference>
<name>A0A8J4EVK9_9CHLO</name>
<dbReference type="InterPro" id="IPR040720">
    <property type="entry name" value="GH81_C"/>
</dbReference>
<dbReference type="PANTHER" id="PTHR31983">
    <property type="entry name" value="ENDO-1,3(4)-BETA-GLUCANASE 1"/>
    <property type="match status" value="1"/>
</dbReference>
<dbReference type="Gene3D" id="2.70.98.30">
    <property type="entry name" value="Golgi alpha-mannosidase II, domain 4"/>
    <property type="match status" value="2"/>
</dbReference>
<keyword evidence="7" id="KW-0961">Cell wall biogenesis/degradation</keyword>
<evidence type="ECO:0000256" key="9">
    <source>
        <dbReference type="SAM" id="MobiDB-lite"/>
    </source>
</evidence>
<dbReference type="PROSITE" id="PS52008">
    <property type="entry name" value="GH81"/>
    <property type="match status" value="2"/>
</dbReference>
<keyword evidence="5" id="KW-0119">Carbohydrate metabolism</keyword>
<evidence type="ECO:0000259" key="11">
    <source>
        <dbReference type="Pfam" id="PF03639"/>
    </source>
</evidence>
<comment type="similarity">
    <text evidence="2">Belongs to the glycosyl hydrolase 81 family.</text>
</comment>
<dbReference type="Pfam" id="PF03639">
    <property type="entry name" value="Glyco_hydro_81"/>
    <property type="match status" value="2"/>
</dbReference>
<evidence type="ECO:0000256" key="8">
    <source>
        <dbReference type="ARBA" id="ARBA00023326"/>
    </source>
</evidence>
<sequence length="1728" mass="185230">MRNHHKTRSSKCCGRAPGVSTAILGCALTLATRTLILAILTAFFNSASSQNFQPIDASFSPIGPPPQKFQSNPAVETVSRMFPMGQRAPPTNAWWTSWVQMSGTDDSTPAIDMQPYLVKVLSSGLRVAAPHDMTWDSECAASKCVKNAYNRNVTITTSTGLTVVEVESFDELSVTFRWRRSATASVAMRATLLQGSPYITVQFLSAAPVFQTFLDSWSGILPSSIARDAMNKFKLPCASGLTWLIYSTSAQSLSLSAGAGFTATGPSFSGRWRVAMLLSRFAIPYGWTRQSMDASSATFMSQLDKYANVYATGGQVQVGVETGVARPRAMMRYQFTTATMWGPAATQLLMYSMTHHRQYLVSPSPPAANGTGQLTCKGVRGNLIVLEGNTWTLAYTMPDVLWSAPGGIKNQAYITPIINQLLQTDVNSNLLGGEVYKTSQTLADMGRIAEIAAELAPYDSRLAGAAATLRQRIAGHLASWLAPSSPSSFGLVYDDKWGGIVSAFGSWINSMNPASGRNEEDKNNIYWHHLAHYGPFIYAAAVLAKANQTWATANRAAVLALVRDVANPRLNGSDPYFPYARYMDWWAGHAWATGLATVAIDGEVKDWGKWQECSGAAVGAYYSIALFGAATNDVQMQTWGQVLAAIEAGSVFKYWQIPAAGSDAYPSGTFAALEGAVDRTYAGYSNDGKRVPGKIFQARVKFMTQVGDAISELPVIYGLQWAPFLPGASDFLLRQPWIGDAYAAVASAPVTSSNAPAWEAFRAMARAAAGDRAGAWSVAMAVVPNNSANSVDATNTQGLRHSKTSILYWIATRGSSPTGNPPSVQPSSPPPPSPPPPRVPPPPSPSPPPPPPPSRPPPPPPSPPPPPPPSSPPPPPPSPPPPPPPSPPPPPPPFPPPPPPPPPPPSPQPSLPPSPPPSPPPLPPPPPPPPPPPSPPSPPPPSPPPSPPPPPPSPPPPPPPSPPPPPVPPPPPPPPPIPPSPSNLPTSSSPPMYTPLNPAIGTSAPPGLTNFTNTYHTYMDGTTTVRLERAPSMPSRFFPFPTNSWWSTWTHVSQYTLKMGEELVAMHPWRVKVLPLGMELIPPGTQFVSQWNFIISSGSPYLSVTAAEGLGSRNVSAGNEMGVTFEWNRANGAAGSMQSIMLQGCPFINVRYNGLTPVVTQLPNAALIEGLGTFTGRTFKVMNNAGMRFKYYFSSQVTATITASSLRLAAPFTGVMRIALLSSDYLPQLSAASAEQLYDANVDIYPTAATTSFGYQRGSGSGSSETGILRISFTTASMSGSYQGQLLMLSMPHHRTHLIYPAIADASGVTIADLRGALKPVLGSDWYLAYQLSNIAWNAPNGVSNATMRSAVIAALKTDASSWQGRTPAVDSYFGSSDLAALGRMAVIADELSAAATTTATEANDLRAVASSLRTLLRNYVSARIVTNPGVEASLVYDTTWGGLILYRDAFTHTSNFFGNSEYNDHHFHYGYLLYAAAALAKGDPTWLAAKKDSLLAIVRDFANPRRDDPWFPLARMMDWWGGHSWASGILAMGDSKNQESSSEAVNAYYAVSLLGRVLGDPDLTRWGQLLTAIEVSGAQHYWQIPSSSSVYPAPFRNNKVVGVLWNSKVDYATWFGSNPSQIHGIQYIPFTPISEVLLQQDWVAESYPIASSRPDPLLPPCWTQFPVLAKAIVDPDAAWSSIMSISSPTAFYGAWAAHPKSVELYWIASRKTSASQTTAGRRLLQQL</sequence>
<evidence type="ECO:0000256" key="10">
    <source>
        <dbReference type="SAM" id="Phobius"/>
    </source>
</evidence>
<feature type="region of interest" description="Disordered" evidence="9">
    <location>
        <begin position="812"/>
        <end position="1005"/>
    </location>
</feature>
<evidence type="ECO:0000256" key="1">
    <source>
        <dbReference type="ARBA" id="ARBA00000382"/>
    </source>
</evidence>
<feature type="transmembrane region" description="Helical" evidence="10">
    <location>
        <begin position="21"/>
        <end position="44"/>
    </location>
</feature>
<dbReference type="GO" id="GO:0071555">
    <property type="term" value="P:cell wall organization"/>
    <property type="evidence" value="ECO:0007669"/>
    <property type="project" value="UniProtKB-KW"/>
</dbReference>
<keyword evidence="10" id="KW-0472">Membrane</keyword>
<evidence type="ECO:0000256" key="4">
    <source>
        <dbReference type="ARBA" id="ARBA00022801"/>
    </source>
</evidence>
<proteinExistence type="inferred from homology"/>
<feature type="domain" description="Glycosyl hydrolase family 81 C-terminal" evidence="12">
    <location>
        <begin position="1349"/>
        <end position="1684"/>
    </location>
</feature>
<feature type="compositionally biased region" description="Pro residues" evidence="9">
    <location>
        <begin position="819"/>
        <end position="982"/>
    </location>
</feature>
<gene>
    <name evidence="13" type="ORF">Vafri_4213</name>
</gene>
<keyword evidence="8" id="KW-0624">Polysaccharide degradation</keyword>
<dbReference type="InterPro" id="IPR040451">
    <property type="entry name" value="GH81_N"/>
</dbReference>
<keyword evidence="14" id="KW-1185">Reference proteome</keyword>
<feature type="domain" description="Glycosyl hydrolase family 81 C-terminal" evidence="12">
    <location>
        <begin position="411"/>
        <end position="778"/>
    </location>
</feature>
<dbReference type="InterPro" id="IPR005200">
    <property type="entry name" value="Endo-beta-glucanase"/>
</dbReference>
<evidence type="ECO:0000313" key="14">
    <source>
        <dbReference type="Proteomes" id="UP000747399"/>
    </source>
</evidence>
<reference evidence="13" key="1">
    <citation type="journal article" date="2021" name="Proc. Natl. Acad. Sci. U.S.A.">
        <title>Three genomes in the algal genus Volvox reveal the fate of a haploid sex-determining region after a transition to homothallism.</title>
        <authorList>
            <person name="Yamamoto K."/>
            <person name="Hamaji T."/>
            <person name="Kawai-Toyooka H."/>
            <person name="Matsuzaki R."/>
            <person name="Takahashi F."/>
            <person name="Nishimura Y."/>
            <person name="Kawachi M."/>
            <person name="Noguchi H."/>
            <person name="Minakuchi Y."/>
            <person name="Umen J.G."/>
            <person name="Toyoda A."/>
            <person name="Nozaki H."/>
        </authorList>
    </citation>
    <scope>NUCLEOTIDE SEQUENCE</scope>
    <source>
        <strain evidence="13">NIES-3780</strain>
    </source>
</reference>
<comment type="catalytic activity">
    <reaction evidence="1">
        <text>Hydrolysis of (1-&gt;3)-beta-D-glucosidic linkages in (1-&gt;3)-beta-D-glucans.</text>
        <dbReference type="EC" id="3.2.1.39"/>
    </reaction>
</comment>
<evidence type="ECO:0000256" key="2">
    <source>
        <dbReference type="ARBA" id="ARBA00010730"/>
    </source>
</evidence>
<evidence type="ECO:0000256" key="6">
    <source>
        <dbReference type="ARBA" id="ARBA00023295"/>
    </source>
</evidence>
<dbReference type="Pfam" id="PF17652">
    <property type="entry name" value="Glyco_hydro81C"/>
    <property type="match status" value="2"/>
</dbReference>
<evidence type="ECO:0000256" key="7">
    <source>
        <dbReference type="ARBA" id="ARBA00023316"/>
    </source>
</evidence>
<dbReference type="GO" id="GO:0000272">
    <property type="term" value="P:polysaccharide catabolic process"/>
    <property type="evidence" value="ECO:0007669"/>
    <property type="project" value="UniProtKB-KW"/>
</dbReference>
<keyword evidence="10" id="KW-1133">Transmembrane helix</keyword>
<dbReference type="GO" id="GO:0042973">
    <property type="term" value="F:glucan endo-1,3-beta-D-glucosidase activity"/>
    <property type="evidence" value="ECO:0007669"/>
    <property type="project" value="UniProtKB-EC"/>
</dbReference>
<comment type="caution">
    <text evidence="13">The sequence shown here is derived from an EMBL/GenBank/DDBJ whole genome shotgun (WGS) entry which is preliminary data.</text>
</comment>
<protein>
    <recommendedName>
        <fullName evidence="3">glucan endo-1,3-beta-D-glucosidase</fullName>
        <ecNumber evidence="3">3.2.1.39</ecNumber>
    </recommendedName>
</protein>
<evidence type="ECO:0000313" key="13">
    <source>
        <dbReference type="EMBL" id="GIL47366.1"/>
    </source>
</evidence>
<evidence type="ECO:0000256" key="5">
    <source>
        <dbReference type="ARBA" id="ARBA00023277"/>
    </source>
</evidence>
<dbReference type="GO" id="GO:0052861">
    <property type="term" value="F:endo-1,3(4)-beta-glucanase activity"/>
    <property type="evidence" value="ECO:0007669"/>
    <property type="project" value="InterPro"/>
</dbReference>
<evidence type="ECO:0000256" key="3">
    <source>
        <dbReference type="ARBA" id="ARBA00012780"/>
    </source>
</evidence>
<evidence type="ECO:0000259" key="12">
    <source>
        <dbReference type="Pfam" id="PF17652"/>
    </source>
</evidence>
<keyword evidence="6" id="KW-0326">Glycosidase</keyword>
<feature type="domain" description="Glycosyl hydrolase family 81 N-terminal" evidence="11">
    <location>
        <begin position="90"/>
        <end position="397"/>
    </location>
</feature>